<keyword evidence="3" id="KW-1185">Reference proteome</keyword>
<organism evidence="2 3">
    <name type="scientific">Artemia franciscana</name>
    <name type="common">Brine shrimp</name>
    <name type="synonym">Artemia sanfranciscana</name>
    <dbReference type="NCBI Taxonomy" id="6661"/>
    <lineage>
        <taxon>Eukaryota</taxon>
        <taxon>Metazoa</taxon>
        <taxon>Ecdysozoa</taxon>
        <taxon>Arthropoda</taxon>
        <taxon>Crustacea</taxon>
        <taxon>Branchiopoda</taxon>
        <taxon>Anostraca</taxon>
        <taxon>Artemiidae</taxon>
        <taxon>Artemia</taxon>
    </lineage>
</organism>
<name>A0AA88I7Y2_ARTSF</name>
<protein>
    <recommendedName>
        <fullName evidence="1">RdRp catalytic domain-containing protein</fullName>
    </recommendedName>
</protein>
<dbReference type="AlphaFoldDB" id="A0AA88I7Y2"/>
<comment type="caution">
    <text evidence="2">The sequence shown here is derived from an EMBL/GenBank/DDBJ whole genome shotgun (WGS) entry which is preliminary data.</text>
</comment>
<dbReference type="EMBL" id="JAVRJZ010000003">
    <property type="protein sequence ID" value="KAK2724208.1"/>
    <property type="molecule type" value="Genomic_DNA"/>
</dbReference>
<dbReference type="PROSITE" id="PS50526">
    <property type="entry name" value="RDRP_SSRNA_NEG_NONSEG"/>
    <property type="match status" value="1"/>
</dbReference>
<gene>
    <name evidence="2" type="ORF">QYM36_000909</name>
</gene>
<dbReference type="GO" id="GO:0003968">
    <property type="term" value="F:RNA-directed RNA polymerase activity"/>
    <property type="evidence" value="ECO:0007669"/>
    <property type="project" value="InterPro"/>
</dbReference>
<dbReference type="Proteomes" id="UP001187531">
    <property type="component" value="Unassembled WGS sequence"/>
</dbReference>
<proteinExistence type="predicted"/>
<feature type="domain" description="RdRp catalytic" evidence="1">
    <location>
        <begin position="293"/>
        <end position="480"/>
    </location>
</feature>
<reference evidence="2" key="1">
    <citation type="submission" date="2023-07" db="EMBL/GenBank/DDBJ databases">
        <title>Chromosome-level genome assembly of Artemia franciscana.</title>
        <authorList>
            <person name="Jo E."/>
        </authorList>
    </citation>
    <scope>NUCLEOTIDE SEQUENCE</scope>
    <source>
        <tissue evidence="2">Whole body</tissue>
    </source>
</reference>
<evidence type="ECO:0000313" key="2">
    <source>
        <dbReference type="EMBL" id="KAK2724208.1"/>
    </source>
</evidence>
<dbReference type="GO" id="GO:0004482">
    <property type="term" value="F:mRNA 5'-cap (guanine-N7-)-methyltransferase activity"/>
    <property type="evidence" value="ECO:0007669"/>
    <property type="project" value="InterPro"/>
</dbReference>
<dbReference type="InterPro" id="IPR014023">
    <property type="entry name" value="Mononeg_RNA_pol_cat"/>
</dbReference>
<sequence>MDIVLKTFESILRTIILRNEPYDYCRSFHRRCLGDMREILGEVNLLIQHYTELYNILQLVDDLESAELSGIYRHWMHPTVDEEAGMRKVKRISDSVKNLNYETVDKVLAAFNRSFILEYIAQHRRWPKVRANAPLKGPLLNWVNRRSLLIDESAPGYHWTDWKNIAFGKEFEFDYKLDLLELLDDKARVLLEILKREGFDTKQIIDKICKREIPESWKAVGLHPKEREMKMEPRLFAILPIEVRAYFVLTEANIAKYLFKYFPQQTMNLNADQLDRRLLQMSQPDAVQGKERKRFTANLDFKSWNIYWTKEAVSAIFLQIGCLFGMPYLVTFTHEFFEMAMLFLSSFANPPENWTGRKFEHRQQCNCHLWFGHHGGLEGLRQKGWTLITVVMLEVVKLDTGIDSLITGQGDNQVIIFFIRFPLGIMCSQHQLEEHFTNAIKNYIDHILKVADGMGQHLKVDKTWVSSRVVEYGKDMLVDGSNVVMAFIVQDGWLDPEELNEVRRAEQTEMPKKDYIKESKKRIANKKDDNNGIHPDLVAVDIAKYSQVAKLIPMAAELVFRTRGHHYITELMDEYKQVNTNILKACLAGDVIDFFPPAYLFHKLEHFVSVKRAYEVIQTSKASTISEVPRVIEIRADSTPAGTAVVCSSCAVLRQRKNKYWYQELFDLCKSDIIKIEAMDLLIKQNPRK</sequence>
<dbReference type="Pfam" id="PF00946">
    <property type="entry name" value="Mononeg_RNA_pol"/>
    <property type="match status" value="2"/>
</dbReference>
<evidence type="ECO:0000313" key="3">
    <source>
        <dbReference type="Proteomes" id="UP001187531"/>
    </source>
</evidence>
<dbReference type="GO" id="GO:0005524">
    <property type="term" value="F:ATP binding"/>
    <property type="evidence" value="ECO:0007669"/>
    <property type="project" value="InterPro"/>
</dbReference>
<accession>A0AA88I7Y2</accession>
<evidence type="ECO:0000259" key="1">
    <source>
        <dbReference type="PROSITE" id="PS50526"/>
    </source>
</evidence>